<dbReference type="PRINTS" id="PR00301">
    <property type="entry name" value="HEATSHOCK70"/>
</dbReference>
<dbReference type="PANTHER" id="PTHR19375">
    <property type="entry name" value="HEAT SHOCK PROTEIN 70KDA"/>
    <property type="match status" value="1"/>
</dbReference>
<protein>
    <submittedName>
        <fullName evidence="3">Uncharacterized protein</fullName>
    </submittedName>
</protein>
<dbReference type="InterPro" id="IPR018181">
    <property type="entry name" value="Heat_shock_70_CS"/>
</dbReference>
<keyword evidence="2" id="KW-0067">ATP-binding</keyword>
<dbReference type="EMBL" id="BART01021228">
    <property type="protein sequence ID" value="GAG97735.1"/>
    <property type="molecule type" value="Genomic_DNA"/>
</dbReference>
<evidence type="ECO:0000256" key="2">
    <source>
        <dbReference type="ARBA" id="ARBA00022840"/>
    </source>
</evidence>
<evidence type="ECO:0000313" key="3">
    <source>
        <dbReference type="EMBL" id="GAG97735.1"/>
    </source>
</evidence>
<name>X1BRP3_9ZZZZ</name>
<feature type="non-terminal residue" evidence="3">
    <location>
        <position position="1"/>
    </location>
</feature>
<dbReference type="PROSITE" id="PS01036">
    <property type="entry name" value="HSP70_3"/>
    <property type="match status" value="1"/>
</dbReference>
<evidence type="ECO:0000256" key="1">
    <source>
        <dbReference type="ARBA" id="ARBA00022741"/>
    </source>
</evidence>
<dbReference type="Gene3D" id="3.30.420.40">
    <property type="match status" value="2"/>
</dbReference>
<dbReference type="InterPro" id="IPR029047">
    <property type="entry name" value="HSP70_peptide-bd_sf"/>
</dbReference>
<dbReference type="GO" id="GO:0140662">
    <property type="term" value="F:ATP-dependent protein folding chaperone"/>
    <property type="evidence" value="ECO:0007669"/>
    <property type="project" value="InterPro"/>
</dbReference>
<comment type="caution">
    <text evidence="3">The sequence shown here is derived from an EMBL/GenBank/DDBJ whole genome shotgun (WGS) entry which is preliminary data.</text>
</comment>
<proteinExistence type="predicted"/>
<dbReference type="Gene3D" id="2.60.34.10">
    <property type="entry name" value="Substrate Binding Domain Of DNAk, Chain A, domain 1"/>
    <property type="match status" value="1"/>
</dbReference>
<accession>X1BRP3</accession>
<gene>
    <name evidence="3" type="ORF">S01H4_39234</name>
</gene>
<dbReference type="InterPro" id="IPR013126">
    <property type="entry name" value="Hsp_70_fam"/>
</dbReference>
<dbReference type="Gene3D" id="3.90.640.10">
    <property type="entry name" value="Actin, Chain A, domain 4"/>
    <property type="match status" value="1"/>
</dbReference>
<dbReference type="Pfam" id="PF00012">
    <property type="entry name" value="HSP70"/>
    <property type="match status" value="1"/>
</dbReference>
<dbReference type="AlphaFoldDB" id="X1BRP3"/>
<dbReference type="SUPFAM" id="SSF100920">
    <property type="entry name" value="Heat shock protein 70kD (HSP70), peptide-binding domain"/>
    <property type="match status" value="1"/>
</dbReference>
<dbReference type="FunFam" id="3.90.640.10:FF:000003">
    <property type="entry name" value="Molecular chaperone DnaK"/>
    <property type="match status" value="1"/>
</dbReference>
<reference evidence="3" key="1">
    <citation type="journal article" date="2014" name="Front. Microbiol.">
        <title>High frequency of phylogenetically diverse reductive dehalogenase-homologous genes in deep subseafloor sedimentary metagenomes.</title>
        <authorList>
            <person name="Kawai M."/>
            <person name="Futagami T."/>
            <person name="Toyoda A."/>
            <person name="Takaki Y."/>
            <person name="Nishi S."/>
            <person name="Hori S."/>
            <person name="Arai W."/>
            <person name="Tsubouchi T."/>
            <person name="Morono Y."/>
            <person name="Uchiyama I."/>
            <person name="Ito T."/>
            <person name="Fujiyama A."/>
            <person name="Inagaki F."/>
            <person name="Takami H."/>
        </authorList>
    </citation>
    <scope>NUCLEOTIDE SEQUENCE</scope>
    <source>
        <strain evidence="3">Expedition CK06-06</strain>
    </source>
</reference>
<dbReference type="InterPro" id="IPR043129">
    <property type="entry name" value="ATPase_NBD"/>
</dbReference>
<dbReference type="SUPFAM" id="SSF53067">
    <property type="entry name" value="Actin-like ATPase domain"/>
    <property type="match status" value="1"/>
</dbReference>
<dbReference type="GO" id="GO:0005524">
    <property type="term" value="F:ATP binding"/>
    <property type="evidence" value="ECO:0007669"/>
    <property type="project" value="UniProtKB-KW"/>
</dbReference>
<sequence length="283" mass="31578">LRRLRTACEKAKRMLSSTVHTTIQVDSLFDGIDFRYDLSRARFEQLNSDLFDSCLETVRNVLIDSQLRRENIDEVVFVGGSTRIPRIQQIVQDYFQGKEPCKSINPDEAVAYGAAVQAAIIAGHAGQAAEQVLLVDVAPLSLGIETAGGVMNVMVPRNTTIPHLKTEMFSTFRDNQECVLVSIFEGERGMTKDNHLLGNFELQGLPPAKRGIPKVEVTFEIDVNGILHVSAMDQTTGNANWISIENDTGRLSKDRIEQMIQEAEQFETVDRVQREQIEAKNGT</sequence>
<organism evidence="3">
    <name type="scientific">marine sediment metagenome</name>
    <dbReference type="NCBI Taxonomy" id="412755"/>
    <lineage>
        <taxon>unclassified sequences</taxon>
        <taxon>metagenomes</taxon>
        <taxon>ecological metagenomes</taxon>
    </lineage>
</organism>
<dbReference type="FunFam" id="2.60.34.10:FF:000002">
    <property type="entry name" value="Heat shock 70 kDa"/>
    <property type="match status" value="1"/>
</dbReference>
<keyword evidence="1" id="KW-0547">Nucleotide-binding</keyword>